<evidence type="ECO:0000256" key="1">
    <source>
        <dbReference type="SAM" id="MobiDB-lite"/>
    </source>
</evidence>
<organism evidence="2 3">
    <name type="scientific">Paraburkholderia acidisoli</name>
    <dbReference type="NCBI Taxonomy" id="2571748"/>
    <lineage>
        <taxon>Bacteria</taxon>
        <taxon>Pseudomonadati</taxon>
        <taxon>Pseudomonadota</taxon>
        <taxon>Betaproteobacteria</taxon>
        <taxon>Burkholderiales</taxon>
        <taxon>Burkholderiaceae</taxon>
        <taxon>Paraburkholderia</taxon>
    </lineage>
</organism>
<feature type="region of interest" description="Disordered" evidence="1">
    <location>
        <begin position="132"/>
        <end position="152"/>
    </location>
</feature>
<dbReference type="AlphaFoldDB" id="A0A7Z2JJI6"/>
<sequence length="152" mass="16367">MDANALARTSEAAGANVNPAVAEPDATALAREVVAHICGGRLDEAEGVLAQLHERCPASRDVLAFPVMIALQRGRAHEAWQLVNGLPDEQCPDLKALCLRMLGDPLWHAYASAHVDSADPWVRKAMRQLLGHESDEPADDSREAASHEPHSV</sequence>
<dbReference type="OrthoDB" id="9152445at2"/>
<dbReference type="InterPro" id="IPR011990">
    <property type="entry name" value="TPR-like_helical_dom_sf"/>
</dbReference>
<name>A0A7Z2JJI6_9BURK</name>
<dbReference type="KEGG" id="pacs:FAZ98_28590"/>
<accession>A0A7Z2JJI6</accession>
<gene>
    <name evidence="2" type="ORF">FAZ98_28590</name>
</gene>
<reference evidence="2 3" key="1">
    <citation type="submission" date="2019-12" db="EMBL/GenBank/DDBJ databases">
        <title>Paraburkholderia acidiphila 7Q-K02 sp. nov and Paraburkholderia acidisoli DHF22 sp. nov., two strains isolated from forest soil.</title>
        <authorList>
            <person name="Gao Z."/>
            <person name="Qiu L."/>
        </authorList>
    </citation>
    <scope>NUCLEOTIDE SEQUENCE [LARGE SCALE GENOMIC DNA]</scope>
    <source>
        <strain evidence="2 3">DHF22</strain>
    </source>
</reference>
<dbReference type="SUPFAM" id="SSF48452">
    <property type="entry name" value="TPR-like"/>
    <property type="match status" value="1"/>
</dbReference>
<dbReference type="EMBL" id="CP046916">
    <property type="protein sequence ID" value="QGZ66831.1"/>
    <property type="molecule type" value="Genomic_DNA"/>
</dbReference>
<protein>
    <recommendedName>
        <fullName evidence="4">Type III secretion protein HrpB1</fullName>
    </recommendedName>
</protein>
<keyword evidence="3" id="KW-1185">Reference proteome</keyword>
<evidence type="ECO:0000313" key="2">
    <source>
        <dbReference type="EMBL" id="QGZ66831.1"/>
    </source>
</evidence>
<evidence type="ECO:0000313" key="3">
    <source>
        <dbReference type="Proteomes" id="UP000433577"/>
    </source>
</evidence>
<evidence type="ECO:0008006" key="4">
    <source>
        <dbReference type="Google" id="ProtNLM"/>
    </source>
</evidence>
<dbReference type="Proteomes" id="UP000433577">
    <property type="component" value="Chromosome 4"/>
</dbReference>
<proteinExistence type="predicted"/>